<evidence type="ECO:0000256" key="1">
    <source>
        <dbReference type="ARBA" id="ARBA00023224"/>
    </source>
</evidence>
<dbReference type="EMBL" id="QGGI01000014">
    <property type="protein sequence ID" value="PWJ89649.1"/>
    <property type="molecule type" value="Genomic_DNA"/>
</dbReference>
<name>A0AA45C5S3_9BACT</name>
<organism evidence="8 9">
    <name type="scientific">Oceanotoga teriensis</name>
    <dbReference type="NCBI Taxonomy" id="515440"/>
    <lineage>
        <taxon>Bacteria</taxon>
        <taxon>Thermotogati</taxon>
        <taxon>Thermotogota</taxon>
        <taxon>Thermotogae</taxon>
        <taxon>Petrotogales</taxon>
        <taxon>Petrotogaceae</taxon>
        <taxon>Oceanotoga</taxon>
    </lineage>
</organism>
<dbReference type="InterPro" id="IPR003660">
    <property type="entry name" value="HAMP_dom"/>
</dbReference>
<dbReference type="PROSITE" id="PS50111">
    <property type="entry name" value="CHEMOTAXIS_TRANSDUC_2"/>
    <property type="match status" value="1"/>
</dbReference>
<gene>
    <name evidence="8" type="ORF">C7380_11452</name>
</gene>
<evidence type="ECO:0000313" key="8">
    <source>
        <dbReference type="EMBL" id="PWJ89649.1"/>
    </source>
</evidence>
<dbReference type="Gene3D" id="6.10.340.10">
    <property type="match status" value="1"/>
</dbReference>
<feature type="domain" description="HAMP" evidence="7">
    <location>
        <begin position="321"/>
        <end position="376"/>
    </location>
</feature>
<keyword evidence="9" id="KW-1185">Reference proteome</keyword>
<dbReference type="GO" id="GO:0016020">
    <property type="term" value="C:membrane"/>
    <property type="evidence" value="ECO:0007669"/>
    <property type="project" value="InterPro"/>
</dbReference>
<dbReference type="CDD" id="cd11386">
    <property type="entry name" value="MCP_signal"/>
    <property type="match status" value="1"/>
</dbReference>
<evidence type="ECO:0000256" key="5">
    <source>
        <dbReference type="SAM" id="Phobius"/>
    </source>
</evidence>
<keyword evidence="1 3" id="KW-0807">Transducer</keyword>
<feature type="coiled-coil region" evidence="4">
    <location>
        <begin position="431"/>
        <end position="507"/>
    </location>
</feature>
<keyword evidence="5" id="KW-0812">Transmembrane</keyword>
<dbReference type="PROSITE" id="PS50885">
    <property type="entry name" value="HAMP"/>
    <property type="match status" value="1"/>
</dbReference>
<dbReference type="Pfam" id="PF22673">
    <property type="entry name" value="MCP-like_PDC_1"/>
    <property type="match status" value="1"/>
</dbReference>
<dbReference type="InterPro" id="IPR004089">
    <property type="entry name" value="MCPsignal_dom"/>
</dbReference>
<dbReference type="RefSeq" id="WP_109605420.1">
    <property type="nucleotide sequence ID" value="NZ_QGGI01000014.1"/>
</dbReference>
<keyword evidence="5" id="KW-1133">Transmembrane helix</keyword>
<protein>
    <submittedName>
        <fullName evidence="8">Methyl-accepting chemotaxis protein</fullName>
    </submittedName>
</protein>
<evidence type="ECO:0000259" key="7">
    <source>
        <dbReference type="PROSITE" id="PS50885"/>
    </source>
</evidence>
<evidence type="ECO:0000256" key="3">
    <source>
        <dbReference type="PROSITE-ProRule" id="PRU00284"/>
    </source>
</evidence>
<feature type="transmembrane region" description="Helical" evidence="5">
    <location>
        <begin position="294"/>
        <end position="319"/>
    </location>
</feature>
<feature type="transmembrane region" description="Helical" evidence="5">
    <location>
        <begin position="9"/>
        <end position="29"/>
    </location>
</feature>
<comment type="caution">
    <text evidence="8">The sequence shown here is derived from an EMBL/GenBank/DDBJ whole genome shotgun (WGS) entry which is preliminary data.</text>
</comment>
<dbReference type="Gene3D" id="3.30.450.20">
    <property type="entry name" value="PAS domain"/>
    <property type="match status" value="1"/>
</dbReference>
<dbReference type="Gene3D" id="1.10.287.950">
    <property type="entry name" value="Methyl-accepting chemotaxis protein"/>
    <property type="match status" value="1"/>
</dbReference>
<dbReference type="PANTHER" id="PTHR32089">
    <property type="entry name" value="METHYL-ACCEPTING CHEMOTAXIS PROTEIN MCPB"/>
    <property type="match status" value="1"/>
</dbReference>
<accession>A0AA45C5S3</accession>
<dbReference type="Pfam" id="PF00015">
    <property type="entry name" value="MCPsignal"/>
    <property type="match status" value="1"/>
</dbReference>
<sequence length="681" mass="75906">MKSIKLKLLVPLVTLIVVSMCFIMIFSILSGQKIVKEEAVKNIENVTASFQDLTNALHRADMKVMDLAEYVSETFSLEEFESSGITYLEGYSESVLYNFMSSLLKSSKEMNNLYFFINPEYSSEVFNLSLYNKSEGIKREKMVEKSKYDDIDMQWLEQTIKERNLIWTDPYEWDGEIILSHSMPVFIDNKIIAVVGTDLNFTSFRNDILNLSKYDTGKAMLLDSKGKIIVSEDHEGKYFEQLGLKELQNTVVNNEKGSSSYKYNDINYTAGFYTLFNDWVIVLRVEDSELFEGIYSMANIILIVTIIIIVLSIILIMFLTNKIVKPIKIISEDAEKLSNGDLKIEIDDKVKALKDEVGNLANSFDKLIRSQKSIIGSIKDSSDEVDKSANELSAVSEETTATSEELGAQIENIKSNSNNISSFIEEVLSSIEEISASSQSLSRIINELNEKANETNEAALDGENSVKSIVNIIKKAIEKTDKTKEDVDALNNDVKEVEKIIETIESITEQTSLLALNAAIEAARAGEAGKGFAVVADEIRKLADSSKTATHQISLIIENLMKASKAVEVSQDSSAQIIKDIKMESEVVDGKFKNIRSSIMHVASEIENVSAAIQEQSASSEEITSSMEKAASMVKDIDEQLLEAVSAVETQSSSSENISENAQILSELSEKLHKKVSFFKI</sequence>
<dbReference type="PANTHER" id="PTHR32089:SF112">
    <property type="entry name" value="LYSOZYME-LIKE PROTEIN-RELATED"/>
    <property type="match status" value="1"/>
</dbReference>
<evidence type="ECO:0000256" key="4">
    <source>
        <dbReference type="SAM" id="Coils"/>
    </source>
</evidence>
<evidence type="ECO:0000313" key="9">
    <source>
        <dbReference type="Proteomes" id="UP000245921"/>
    </source>
</evidence>
<dbReference type="SUPFAM" id="SSF58104">
    <property type="entry name" value="Methyl-accepting chemotaxis protein (MCP) signaling domain"/>
    <property type="match status" value="1"/>
</dbReference>
<dbReference type="SMART" id="SM00283">
    <property type="entry name" value="MA"/>
    <property type="match status" value="1"/>
</dbReference>
<dbReference type="AlphaFoldDB" id="A0AA45C5S3"/>
<reference evidence="8 9" key="1">
    <citation type="submission" date="2018-05" db="EMBL/GenBank/DDBJ databases">
        <title>Genomic Encyclopedia of Type Strains, Phase IV (KMG-IV): sequencing the most valuable type-strain genomes for metagenomic binning, comparative biology and taxonomic classification.</title>
        <authorList>
            <person name="Goeker M."/>
        </authorList>
    </citation>
    <scope>NUCLEOTIDE SEQUENCE [LARGE SCALE GENOMIC DNA]</scope>
    <source>
        <strain evidence="8 9">DSM 24906</strain>
    </source>
</reference>
<comment type="similarity">
    <text evidence="2">Belongs to the methyl-accepting chemotaxis (MCP) protein family.</text>
</comment>
<keyword evidence="4" id="KW-0175">Coiled coil</keyword>
<dbReference type="CDD" id="cd06225">
    <property type="entry name" value="HAMP"/>
    <property type="match status" value="1"/>
</dbReference>
<feature type="domain" description="Methyl-accepting transducer" evidence="6">
    <location>
        <begin position="395"/>
        <end position="631"/>
    </location>
</feature>
<dbReference type="Proteomes" id="UP000245921">
    <property type="component" value="Unassembled WGS sequence"/>
</dbReference>
<dbReference type="GO" id="GO:0007165">
    <property type="term" value="P:signal transduction"/>
    <property type="evidence" value="ECO:0007669"/>
    <property type="project" value="UniProtKB-KW"/>
</dbReference>
<evidence type="ECO:0000259" key="6">
    <source>
        <dbReference type="PROSITE" id="PS50111"/>
    </source>
</evidence>
<keyword evidence="5" id="KW-0472">Membrane</keyword>
<evidence type="ECO:0000256" key="2">
    <source>
        <dbReference type="ARBA" id="ARBA00029447"/>
    </source>
</evidence>
<proteinExistence type="inferred from homology"/>
<dbReference type="CDD" id="cd12913">
    <property type="entry name" value="PDC1_MCP_like"/>
    <property type="match status" value="1"/>
</dbReference>
<dbReference type="CDD" id="cd12912">
    <property type="entry name" value="PDC2_MCP_like"/>
    <property type="match status" value="1"/>
</dbReference>